<gene>
    <name evidence="2" type="ORF">ACFFUV_01915</name>
</gene>
<organism evidence="2 3">
    <name type="scientific">Vibrio olivae</name>
    <dbReference type="NCBI Taxonomy" id="1243002"/>
    <lineage>
        <taxon>Bacteria</taxon>
        <taxon>Pseudomonadati</taxon>
        <taxon>Pseudomonadota</taxon>
        <taxon>Gammaproteobacteria</taxon>
        <taxon>Vibrionales</taxon>
        <taxon>Vibrionaceae</taxon>
        <taxon>Vibrio</taxon>
    </lineage>
</organism>
<accession>A0ABV5HID0</accession>
<keyword evidence="3" id="KW-1185">Reference proteome</keyword>
<protein>
    <submittedName>
        <fullName evidence="2">ComEA family DNA-binding protein</fullName>
    </submittedName>
</protein>
<dbReference type="InterPro" id="IPR010994">
    <property type="entry name" value="RuvA_2-like"/>
</dbReference>
<evidence type="ECO:0000256" key="1">
    <source>
        <dbReference type="SAM" id="SignalP"/>
    </source>
</evidence>
<dbReference type="PANTHER" id="PTHR21180">
    <property type="entry name" value="ENDONUCLEASE/EXONUCLEASE/PHOSPHATASE FAMILY DOMAIN-CONTAINING PROTEIN 1"/>
    <property type="match status" value="1"/>
</dbReference>
<dbReference type="GO" id="GO:0003677">
    <property type="term" value="F:DNA binding"/>
    <property type="evidence" value="ECO:0007669"/>
    <property type="project" value="UniProtKB-KW"/>
</dbReference>
<name>A0ABV5HID0_9VIBR</name>
<dbReference type="RefSeq" id="WP_390189250.1">
    <property type="nucleotide sequence ID" value="NZ_JBHMEP010000001.1"/>
</dbReference>
<sequence length="103" mass="11307">MKQPLNFHIIKPLLILLLTFPLFNLAHAQEENPKQAGIEITVNINQASAEELSALLTGIGMSKAQAIVDYRQKNGQFAAAEDLTKVKGIGASILEKNLERIKL</sequence>
<comment type="caution">
    <text evidence="2">The sequence shown here is derived from an EMBL/GenBank/DDBJ whole genome shotgun (WGS) entry which is preliminary data.</text>
</comment>
<dbReference type="PANTHER" id="PTHR21180:SF32">
    <property type="entry name" value="ENDONUCLEASE_EXONUCLEASE_PHOSPHATASE FAMILY DOMAIN-CONTAINING PROTEIN 1"/>
    <property type="match status" value="1"/>
</dbReference>
<proteinExistence type="predicted"/>
<evidence type="ECO:0000313" key="2">
    <source>
        <dbReference type="EMBL" id="MFB9133720.1"/>
    </source>
</evidence>
<reference evidence="2 3" key="1">
    <citation type="submission" date="2024-09" db="EMBL/GenBank/DDBJ databases">
        <authorList>
            <person name="Sun Q."/>
            <person name="Mori K."/>
        </authorList>
    </citation>
    <scope>NUCLEOTIDE SEQUENCE [LARGE SCALE GENOMIC DNA]</scope>
    <source>
        <strain evidence="2 3">CECT 8064</strain>
    </source>
</reference>
<dbReference type="InterPro" id="IPR051675">
    <property type="entry name" value="Endo/Exo/Phosphatase_dom_1"/>
</dbReference>
<dbReference type="NCBIfam" id="TIGR00426">
    <property type="entry name" value="competence protein ComEA helix-hairpin-helix repeat region"/>
    <property type="match status" value="1"/>
</dbReference>
<dbReference type="Pfam" id="PF12836">
    <property type="entry name" value="HHH_3"/>
    <property type="match status" value="1"/>
</dbReference>
<dbReference type="EMBL" id="JBHMEP010000001">
    <property type="protein sequence ID" value="MFB9133720.1"/>
    <property type="molecule type" value="Genomic_DNA"/>
</dbReference>
<feature type="chain" id="PRO_5046240328" evidence="1">
    <location>
        <begin position="29"/>
        <end position="103"/>
    </location>
</feature>
<dbReference type="SUPFAM" id="SSF47781">
    <property type="entry name" value="RuvA domain 2-like"/>
    <property type="match status" value="1"/>
</dbReference>
<keyword evidence="1" id="KW-0732">Signal</keyword>
<feature type="signal peptide" evidence="1">
    <location>
        <begin position="1"/>
        <end position="28"/>
    </location>
</feature>
<dbReference type="InterPro" id="IPR004509">
    <property type="entry name" value="Competence_ComEA_HhH"/>
</dbReference>
<keyword evidence="2" id="KW-0238">DNA-binding</keyword>
<dbReference type="Proteomes" id="UP001589645">
    <property type="component" value="Unassembled WGS sequence"/>
</dbReference>
<dbReference type="Gene3D" id="1.10.150.280">
    <property type="entry name" value="AF1531-like domain"/>
    <property type="match status" value="1"/>
</dbReference>
<evidence type="ECO:0000313" key="3">
    <source>
        <dbReference type="Proteomes" id="UP001589645"/>
    </source>
</evidence>